<evidence type="ECO:0000313" key="2">
    <source>
        <dbReference type="EMBL" id="CAE0661354.1"/>
    </source>
</evidence>
<dbReference type="AlphaFoldDB" id="A0A7S3YTR6"/>
<name>A0A7S3YTR6_9EUKA</name>
<proteinExistence type="predicted"/>
<reference evidence="2" key="1">
    <citation type="submission" date="2021-01" db="EMBL/GenBank/DDBJ databases">
        <authorList>
            <person name="Corre E."/>
            <person name="Pelletier E."/>
            <person name="Niang G."/>
            <person name="Scheremetjew M."/>
            <person name="Finn R."/>
            <person name="Kale V."/>
            <person name="Holt S."/>
            <person name="Cochrane G."/>
            <person name="Meng A."/>
            <person name="Brown T."/>
            <person name="Cohen L."/>
        </authorList>
    </citation>
    <scope>NUCLEOTIDE SEQUENCE</scope>
    <source>
        <strain evidence="2">CCCM811</strain>
    </source>
</reference>
<evidence type="ECO:0000256" key="1">
    <source>
        <dbReference type="SAM" id="MobiDB-lite"/>
    </source>
</evidence>
<evidence type="ECO:0008006" key="3">
    <source>
        <dbReference type="Google" id="ProtNLM"/>
    </source>
</evidence>
<protein>
    <recommendedName>
        <fullName evidence="3">SnoaL-like domain-containing protein</fullName>
    </recommendedName>
</protein>
<feature type="compositionally biased region" description="Polar residues" evidence="1">
    <location>
        <begin position="70"/>
        <end position="81"/>
    </location>
</feature>
<dbReference type="Gene3D" id="3.10.450.50">
    <property type="match status" value="3"/>
</dbReference>
<dbReference type="InterPro" id="IPR032710">
    <property type="entry name" value="NTF2-like_dom_sf"/>
</dbReference>
<dbReference type="EMBL" id="HBIV01017821">
    <property type="protein sequence ID" value="CAE0661354.1"/>
    <property type="molecule type" value="Transcribed_RNA"/>
</dbReference>
<dbReference type="SUPFAM" id="SSF54427">
    <property type="entry name" value="NTF2-like"/>
    <property type="match status" value="2"/>
</dbReference>
<organism evidence="2">
    <name type="scientific">Lotharella globosa</name>
    <dbReference type="NCBI Taxonomy" id="91324"/>
    <lineage>
        <taxon>Eukaryota</taxon>
        <taxon>Sar</taxon>
        <taxon>Rhizaria</taxon>
        <taxon>Cercozoa</taxon>
        <taxon>Chlorarachniophyceae</taxon>
        <taxon>Lotharella</taxon>
    </lineage>
</organism>
<gene>
    <name evidence="2" type="ORF">LGLO00237_LOCUS12945</name>
</gene>
<accession>A0A7S3YTR6</accession>
<feature type="region of interest" description="Disordered" evidence="1">
    <location>
        <begin position="70"/>
        <end position="112"/>
    </location>
</feature>
<sequence>MPDVLMGTNTGPSAYGPPTGKSFAYGGIAVTYVNKNPVTKEWQYVAEWIQHDELSLVAQLGFDDLNKANLPQTHAQRNPSCDVNRPSWGGGEGEQPGTTTTTTTKSLLQKEERDSVRSMMRDDDLPLAKALVKGMDSLISNHVNCWDYDAWSAAMEPFWDADLIYDTNWTPYPDILGNSTGLRHWFDREHIPFNMAFRNCTFSQIIFAGEELTATTTTYGLAYWQADFVHIPHTNKPATIRIFDFYKIDPETRKIAYNWMLLDIPFLMLQAGYRVLPKPVLREGWVQPPRAMDGIPAPVSSLVDKKDAALARKAVYKVMLNDWMNYTGEEKCKGLWSRDMVWYGPVGIGMATTCKEYHEHFLRPLHSAFKQSTLEIDVFTCEGPYCGVHGRFYGQHVGEWLGEKPTHKWINLRFGMHYHVDMRTHEVYESWALFDIPDAFNQMGVNLYDRVQDDMHAHAHTHTAN</sequence>